<keyword evidence="11 21" id="KW-1133">Transmembrane helix</keyword>
<feature type="region of interest" description="Disordered" evidence="20">
    <location>
        <begin position="36"/>
        <end position="64"/>
    </location>
</feature>
<evidence type="ECO:0000256" key="11">
    <source>
        <dbReference type="ARBA" id="ARBA00022989"/>
    </source>
</evidence>
<feature type="transmembrane region" description="Helical" evidence="21">
    <location>
        <begin position="412"/>
        <end position="429"/>
    </location>
</feature>
<accession>A0A0D0UWW0</accession>
<name>A0A0D0UWW0_9TREE</name>
<feature type="transmembrane region" description="Helical" evidence="21">
    <location>
        <begin position="553"/>
        <end position="574"/>
    </location>
</feature>
<proteinExistence type="inferred from homology"/>
<dbReference type="GO" id="GO:0005789">
    <property type="term" value="C:endoplasmic reticulum membrane"/>
    <property type="evidence" value="ECO:0007669"/>
    <property type="project" value="UniProtKB-SubCell"/>
</dbReference>
<keyword evidence="16" id="KW-1207">Sterol metabolism</keyword>
<evidence type="ECO:0000256" key="12">
    <source>
        <dbReference type="ARBA" id="ARBA00023034"/>
    </source>
</evidence>
<dbReference type="SMART" id="SM00320">
    <property type="entry name" value="WD40"/>
    <property type="match status" value="3"/>
</dbReference>
<evidence type="ECO:0000313" key="24">
    <source>
        <dbReference type="Proteomes" id="UP000053392"/>
    </source>
</evidence>
<dbReference type="PANTHER" id="PTHR46378">
    <property type="entry name" value="STEROL REGULATORY ELEMENT-BINDING PROTEIN CLEAVAGE-ACTIVATING PROTEIN"/>
    <property type="match status" value="1"/>
</dbReference>
<dbReference type="InterPro" id="IPR053958">
    <property type="entry name" value="HMGCR/SNAP/NPC1-like_SSD"/>
</dbReference>
<evidence type="ECO:0000259" key="22">
    <source>
        <dbReference type="PROSITE" id="PS50156"/>
    </source>
</evidence>
<keyword evidence="13" id="KW-0443">Lipid metabolism</keyword>
<evidence type="ECO:0000256" key="20">
    <source>
        <dbReference type="SAM" id="MobiDB-lite"/>
    </source>
</evidence>
<evidence type="ECO:0000256" key="4">
    <source>
        <dbReference type="ARBA" id="ARBA00007410"/>
    </source>
</evidence>
<protein>
    <recommendedName>
        <fullName evidence="5">Sterol regulatory element-binding protein cleavage-activating protein</fullName>
    </recommendedName>
</protein>
<feature type="transmembrane region" description="Helical" evidence="21">
    <location>
        <begin position="748"/>
        <end position="775"/>
    </location>
</feature>
<keyword evidence="6" id="KW-0153">Cholesterol metabolism</keyword>
<evidence type="ECO:0000256" key="1">
    <source>
        <dbReference type="ARBA" id="ARBA00004477"/>
    </source>
</evidence>
<comment type="similarity">
    <text evidence="4">Belongs to the WD repeat SCAP family.</text>
</comment>
<evidence type="ECO:0000256" key="7">
    <source>
        <dbReference type="ARBA" id="ARBA00022574"/>
    </source>
</evidence>
<evidence type="ECO:0000256" key="5">
    <source>
        <dbReference type="ARBA" id="ARBA00019541"/>
    </source>
</evidence>
<evidence type="ECO:0000256" key="8">
    <source>
        <dbReference type="ARBA" id="ARBA00022692"/>
    </source>
</evidence>
<dbReference type="EMBL" id="KN847905">
    <property type="protein sequence ID" value="KIR39776.1"/>
    <property type="molecule type" value="Genomic_DNA"/>
</dbReference>
<feature type="domain" description="SSD" evidence="22">
    <location>
        <begin position="410"/>
        <end position="576"/>
    </location>
</feature>
<keyword evidence="14" id="KW-0446">Lipid-binding</keyword>
<dbReference type="PROSITE" id="PS50156">
    <property type="entry name" value="SSD"/>
    <property type="match status" value="1"/>
</dbReference>
<evidence type="ECO:0000256" key="14">
    <source>
        <dbReference type="ARBA" id="ARBA00023121"/>
    </source>
</evidence>
<keyword evidence="8 21" id="KW-0812">Transmembrane</keyword>
<dbReference type="OrthoDB" id="6510177at2759"/>
<feature type="compositionally biased region" description="Basic residues" evidence="20">
    <location>
        <begin position="54"/>
        <end position="64"/>
    </location>
</feature>
<keyword evidence="15 21" id="KW-0472">Membrane</keyword>
<dbReference type="Proteomes" id="UP000053392">
    <property type="component" value="Unassembled WGS sequence"/>
</dbReference>
<keyword evidence="12" id="KW-0333">Golgi apparatus</keyword>
<dbReference type="HOGENOM" id="CLU_261171_0_0_1"/>
<feature type="compositionally biased region" description="Basic and acidic residues" evidence="20">
    <location>
        <begin position="1206"/>
        <end position="1219"/>
    </location>
</feature>
<dbReference type="GO" id="GO:0012507">
    <property type="term" value="C:ER to Golgi transport vesicle membrane"/>
    <property type="evidence" value="ECO:0007669"/>
    <property type="project" value="UniProtKB-SubCell"/>
</dbReference>
<evidence type="ECO:0000256" key="16">
    <source>
        <dbReference type="ARBA" id="ARBA00023166"/>
    </source>
</evidence>
<comment type="function">
    <text evidence="19">Escort protein required for cholesterol as well as lipid homeostasis. Regulates export of the SCAP-SREBP complex from the endoplasmic reticulum to the Golgi upon low cholesterol, thereby regulating the processing of sterol regulatory element-binding proteins (SREBPs) SREBF1/SREBP1 and SREBF2/SREBP2. At high sterol concentrations, formation of a ternary complex with INSIG (INSIG1 or INSIG2) leads to mask the ER export signal in SCAP, promoting retention of the complex in the endoplasmic reticulum. Low sterol concentrations trigger release of INSIG, a conformational change in the SSD domain of SCAP, unmasking of the ER export signal, promoting recruitment into COPII-coated vesicles and transport of the SCAP-SREBP to the Golgi: in the Golgi, SREBPs are then processed, releasing the transcription factor fragment of SREBPs from the membrane, its import into the nucleus and up-regulation of LDLR, INSIG1 and the mevalonate pathway. Binds cholesterol via its SSD domain.</text>
</comment>
<dbReference type="PANTHER" id="PTHR46378:SF1">
    <property type="entry name" value="STEROL REGULATORY ELEMENT-BINDING PROTEIN CLEAVAGE-ACTIVATING PROTEIN"/>
    <property type="match status" value="1"/>
</dbReference>
<dbReference type="InterPro" id="IPR001680">
    <property type="entry name" value="WD40_rpt"/>
</dbReference>
<keyword evidence="18" id="KW-0753">Steroid metabolism</keyword>
<sequence>MSFVSSEAPNAIASSSTAHISSANSRTRYRLDSASRYHSNPLSSDCRPLPRSAPGKRRVARKSKKLRWRKGLVTEAFRKFGEHCARNQIRTLLIDCLVMTNLFYPSLALYLPKKFSPPSPHAAQNTHWPHLDNDATLSYPTNADHPLSLSTLGCLFPSPPPLLPRLTWAGWWSSGTPEREDDGWTATRAIPGATELGEGQNGEVWVMRIGWADVEDVLDRQVEDGERKWGERDHHLLELVQNVAENWESEDLSSGQRCVRQLRSSTSVREDNVDSETPPCYVLSPSPDILDSTTSITMSNLAHFDHGVSASPDSVPLKRSPNADSIYHTFAALFHVPQNSTSAFEQRWQSAMSDVAKEVEGELFVEAKGPRVGNQIGEWFISYTSSPLSRRTNLTGAISSDHAEIISSSPPTIIIVLYAILFTTLIVQLSNASKVHSRFGLAFTGVVQLCCSSVMSFSVLALLGWNGWSVPHGKSSLPTYVLPFVIVVVGAENMSTLTQAIFSIPFTHSVPVRIGLGLSKVGTTIALTSLTDLGILGVVWLCVNLQPVREFCLFAAVVIVTDWFMLHTFFLTVLSIDAQRLELADVLASNKVGMVSPVESKGEKDAENENQGFLWKKMLRARTTKSGSLLLLLFTVGLLYWLTERHRSPLNTTASLYGYTPAARPTSVISTPTPTASPFISSPEAVSLLSSAEQLWHALNPEGWPFAHVIVPPASILVLPKFGHSMRPGDIRKLSLPASRLLIPRLKALFYIFKVLVLPQAVTAGALYALLLYLLKDSDLLDAQRNRLGRIDGAHEDDTDFPGSTKNASGLLNCLRARMLPCSHEADVDVIASSSDGRIAVSVAFDNSVCLWRFSDTPGSGTREPLPTVELDRGDAIVAAAVSEDGKNVAVCTSAAVVQIWEVPREGTVVPLQIRKTEQIFTAKILGMAFDEVAPSLDDPFIANELAIEEARKTMSVMIGCGDGSVVAITEEDAKTVIPAQDKGAYSSCRVLFMRGIDGALNILIAKAHDIGIWRKSTSGWESSSRIVDLPGDDRITALSPLNAELPGVVAIGHRSGNITIYDESHGQLELVPQGASVEGVRKIQLVKPSSMRCIGCGLQSAEGYAVISSTPSQVSIDRIAPRTSIPTFCRCTRRLLSTDDVPAPMHRSDSPQRSKPNTLIVPPVAFRQRPTPGSSPHKSISLLPPVSNGEFPLSSHGSARRSSNIHREDDSLKIIPSPHDRSALSNIGGCNGLVSPSGGMEVTSLGGVSAQGASDGGWAILDGDVLVGIRRGREGIDDAQWQVWSVDMTAPWGIAGLIVDTIDLSELQQRTFEVDCTIGGQASGGGSTNGIVSMRDRRTERLLSLDGRASFPERVGSFAVPTYESLGYVEVVGMNTLGTKGMIGGFGNRLGTISLERLDEKKVTGRSSMDGQLGMGIGMGGLTPTRRQSLFPLTPPPPSAMRRMNSPTENGGGLLTVDILGRKNSE</sequence>
<dbReference type="Gene3D" id="2.130.10.10">
    <property type="entry name" value="YVTN repeat-like/Quinoprotein amine dehydrogenase"/>
    <property type="match status" value="1"/>
</dbReference>
<dbReference type="InterPro" id="IPR015943">
    <property type="entry name" value="WD40/YVTN_repeat-like_dom_sf"/>
</dbReference>
<keyword evidence="7" id="KW-0853">WD repeat</keyword>
<evidence type="ECO:0000256" key="3">
    <source>
        <dbReference type="ARBA" id="ARBA00004653"/>
    </source>
</evidence>
<evidence type="ECO:0000256" key="9">
    <source>
        <dbReference type="ARBA" id="ARBA00022737"/>
    </source>
</evidence>
<keyword evidence="9" id="KW-0677">Repeat</keyword>
<keyword evidence="10" id="KW-0256">Endoplasmic reticulum</keyword>
<organism evidence="23 24">
    <name type="scientific">Cryptococcus deuterogattii Ram5</name>
    <dbReference type="NCBI Taxonomy" id="1296110"/>
    <lineage>
        <taxon>Eukaryota</taxon>
        <taxon>Fungi</taxon>
        <taxon>Dikarya</taxon>
        <taxon>Basidiomycota</taxon>
        <taxon>Agaricomycotina</taxon>
        <taxon>Tremellomycetes</taxon>
        <taxon>Tremellales</taxon>
        <taxon>Cryptococcaceae</taxon>
        <taxon>Cryptococcus</taxon>
        <taxon>Cryptococcus gattii species complex</taxon>
    </lineage>
</organism>
<evidence type="ECO:0000256" key="17">
    <source>
        <dbReference type="ARBA" id="ARBA00023180"/>
    </source>
</evidence>
<evidence type="ECO:0000256" key="19">
    <source>
        <dbReference type="ARBA" id="ARBA00045958"/>
    </source>
</evidence>
<comment type="subcellular location">
    <subcellularLocation>
        <location evidence="2">Cytoplasmic vesicle</location>
        <location evidence="2">COPII-coated vesicle membrane</location>
        <topology evidence="2">Multi-pass membrane protein</topology>
    </subcellularLocation>
    <subcellularLocation>
        <location evidence="1">Endoplasmic reticulum membrane</location>
        <topology evidence="1">Multi-pass membrane protein</topology>
    </subcellularLocation>
    <subcellularLocation>
        <location evidence="3">Golgi apparatus membrane</location>
        <topology evidence="3">Multi-pass membrane protein</topology>
    </subcellularLocation>
</comment>
<feature type="transmembrane region" description="Helical" evidence="21">
    <location>
        <begin position="514"/>
        <end position="541"/>
    </location>
</feature>
<dbReference type="GO" id="GO:0032934">
    <property type="term" value="F:sterol binding"/>
    <property type="evidence" value="ECO:0007669"/>
    <property type="project" value="InterPro"/>
</dbReference>
<keyword evidence="17" id="KW-0325">Glycoprotein</keyword>
<dbReference type="SUPFAM" id="SSF50978">
    <property type="entry name" value="WD40 repeat-like"/>
    <property type="match status" value="1"/>
</dbReference>
<evidence type="ECO:0000256" key="2">
    <source>
        <dbReference type="ARBA" id="ARBA00004557"/>
    </source>
</evidence>
<evidence type="ECO:0000256" key="21">
    <source>
        <dbReference type="SAM" id="Phobius"/>
    </source>
</evidence>
<dbReference type="GO" id="GO:0032933">
    <property type="term" value="P:SREBP signaling pathway"/>
    <property type="evidence" value="ECO:0007669"/>
    <property type="project" value="InterPro"/>
</dbReference>
<gene>
    <name evidence="23" type="ORF">I313_04248</name>
</gene>
<dbReference type="Pfam" id="PF12349">
    <property type="entry name" value="Sterol-sensing"/>
    <property type="match status" value="1"/>
</dbReference>
<feature type="transmembrane region" description="Helical" evidence="21">
    <location>
        <begin position="441"/>
        <end position="468"/>
    </location>
</feature>
<evidence type="ECO:0000256" key="10">
    <source>
        <dbReference type="ARBA" id="ARBA00022824"/>
    </source>
</evidence>
<dbReference type="InterPro" id="IPR030225">
    <property type="entry name" value="SCAP"/>
</dbReference>
<dbReference type="GO" id="GO:0008203">
    <property type="term" value="P:cholesterol metabolic process"/>
    <property type="evidence" value="ECO:0007669"/>
    <property type="project" value="UniProtKB-KW"/>
</dbReference>
<dbReference type="InterPro" id="IPR000731">
    <property type="entry name" value="SSD"/>
</dbReference>
<dbReference type="GO" id="GO:0000139">
    <property type="term" value="C:Golgi membrane"/>
    <property type="evidence" value="ECO:0007669"/>
    <property type="project" value="UniProtKB-SubCell"/>
</dbReference>
<evidence type="ECO:0000313" key="23">
    <source>
        <dbReference type="EMBL" id="KIR39776.1"/>
    </source>
</evidence>
<dbReference type="InterPro" id="IPR036322">
    <property type="entry name" value="WD40_repeat_dom_sf"/>
</dbReference>
<dbReference type="GO" id="GO:0032936">
    <property type="term" value="C:SREBP-SCAP complex"/>
    <property type="evidence" value="ECO:0007669"/>
    <property type="project" value="TreeGrafter"/>
</dbReference>
<evidence type="ECO:0000256" key="15">
    <source>
        <dbReference type="ARBA" id="ARBA00023136"/>
    </source>
</evidence>
<evidence type="ECO:0000256" key="13">
    <source>
        <dbReference type="ARBA" id="ARBA00023098"/>
    </source>
</evidence>
<evidence type="ECO:0000256" key="18">
    <source>
        <dbReference type="ARBA" id="ARBA00023221"/>
    </source>
</evidence>
<reference evidence="23 24" key="1">
    <citation type="submission" date="2015-01" db="EMBL/GenBank/DDBJ databases">
        <title>The Genome Sequence of Cryptococcus gattii Ram5.</title>
        <authorList>
            <consortium name="The Broad Institute Genomics Platform"/>
            <person name="Cuomo C."/>
            <person name="Litvintseva A."/>
            <person name="Chen Y."/>
            <person name="Heitman J."/>
            <person name="Sun S."/>
            <person name="Springer D."/>
            <person name="Dromer F."/>
            <person name="Young S."/>
            <person name="Zeng Q."/>
            <person name="Gargeya S."/>
            <person name="Abouelleil A."/>
            <person name="Alvarado L."/>
            <person name="Chapman S.B."/>
            <person name="Gainer-Dewar J."/>
            <person name="Goldberg J."/>
            <person name="Griggs A."/>
            <person name="Gujja S."/>
            <person name="Hansen M."/>
            <person name="Howarth C."/>
            <person name="Imamovic A."/>
            <person name="Larimer J."/>
            <person name="Murphy C."/>
            <person name="Naylor J."/>
            <person name="Pearson M."/>
            <person name="Priest M."/>
            <person name="Roberts A."/>
            <person name="Saif S."/>
            <person name="Shea T."/>
            <person name="Sykes S."/>
            <person name="Wortman J."/>
            <person name="Nusbaum C."/>
            <person name="Birren B."/>
        </authorList>
    </citation>
    <scope>NUCLEOTIDE SEQUENCE [LARGE SCALE GENOMIC DNA]</scope>
    <source>
        <strain evidence="23 24">Ram5</strain>
    </source>
</reference>
<feature type="region of interest" description="Disordered" evidence="20">
    <location>
        <begin position="1141"/>
        <end position="1219"/>
    </location>
</feature>
<feature type="transmembrane region" description="Helical" evidence="21">
    <location>
        <begin position="626"/>
        <end position="643"/>
    </location>
</feature>
<keyword evidence="24" id="KW-1185">Reference proteome</keyword>
<dbReference type="GO" id="GO:0045540">
    <property type="term" value="P:regulation of cholesterol biosynthetic process"/>
    <property type="evidence" value="ECO:0007669"/>
    <property type="project" value="TreeGrafter"/>
</dbReference>
<evidence type="ECO:0000256" key="6">
    <source>
        <dbReference type="ARBA" id="ARBA00022548"/>
    </source>
</evidence>